<dbReference type="AlphaFoldDB" id="A0A834YCZ1"/>
<keyword evidence="2" id="KW-1185">Reference proteome</keyword>
<dbReference type="EMBL" id="JABCRI010000023">
    <property type="protein sequence ID" value="KAF8378080.1"/>
    <property type="molecule type" value="Genomic_DNA"/>
</dbReference>
<name>A0A834YCZ1_TETSI</name>
<evidence type="ECO:0000313" key="2">
    <source>
        <dbReference type="Proteomes" id="UP000655225"/>
    </source>
</evidence>
<dbReference type="Proteomes" id="UP000655225">
    <property type="component" value="Unassembled WGS sequence"/>
</dbReference>
<gene>
    <name evidence="1" type="ORF">HHK36_029415</name>
</gene>
<organism evidence="1 2">
    <name type="scientific">Tetracentron sinense</name>
    <name type="common">Spur-leaf</name>
    <dbReference type="NCBI Taxonomy" id="13715"/>
    <lineage>
        <taxon>Eukaryota</taxon>
        <taxon>Viridiplantae</taxon>
        <taxon>Streptophyta</taxon>
        <taxon>Embryophyta</taxon>
        <taxon>Tracheophyta</taxon>
        <taxon>Spermatophyta</taxon>
        <taxon>Magnoliopsida</taxon>
        <taxon>Trochodendrales</taxon>
        <taxon>Trochodendraceae</taxon>
        <taxon>Tetracentron</taxon>
    </lineage>
</organism>
<proteinExistence type="predicted"/>
<dbReference type="OrthoDB" id="780830at2759"/>
<evidence type="ECO:0000313" key="1">
    <source>
        <dbReference type="EMBL" id="KAF8378080.1"/>
    </source>
</evidence>
<reference evidence="1 2" key="1">
    <citation type="submission" date="2020-04" db="EMBL/GenBank/DDBJ databases">
        <title>Plant Genome Project.</title>
        <authorList>
            <person name="Zhang R.-G."/>
        </authorList>
    </citation>
    <scope>NUCLEOTIDE SEQUENCE [LARGE SCALE GENOMIC DNA]</scope>
    <source>
        <strain evidence="1">YNK0</strain>
        <tissue evidence="1">Leaf</tissue>
    </source>
</reference>
<comment type="caution">
    <text evidence="1">The sequence shown here is derived from an EMBL/GenBank/DDBJ whole genome shotgun (WGS) entry which is preliminary data.</text>
</comment>
<protein>
    <submittedName>
        <fullName evidence="1">Uncharacterized protein</fullName>
    </submittedName>
</protein>
<sequence length="183" mass="19415">MRGSRARTNFFYSDMPPSSSITSIISPDDNLFLPHPLHSPNAFPPPAPAWIPDFVSLQPSVTPAGYVDACGSHQLYDNNNAPDLPPLPSCLSHVSASYTSTIPVSGYDHLSQGAWNDTITGSSFLSGSEHIPTGFDSLGSGSSLDFDSGEFVHSPLFGGMPPVSDTLPSVPDSFELGSSSYFF</sequence>
<dbReference type="OMA" id="MFSRMPP"/>
<accession>A0A834YCZ1</accession>